<proteinExistence type="predicted"/>
<evidence type="ECO:0000313" key="1">
    <source>
        <dbReference type="EMBL" id="JAD55265.1"/>
    </source>
</evidence>
<reference evidence="1" key="1">
    <citation type="submission" date="2014-09" db="EMBL/GenBank/DDBJ databases">
        <authorList>
            <person name="Magalhaes I.L.F."/>
            <person name="Oliveira U."/>
            <person name="Santos F.R."/>
            <person name="Vidigal T.H.D.A."/>
            <person name="Brescovit A.D."/>
            <person name="Santos A.J."/>
        </authorList>
    </citation>
    <scope>NUCLEOTIDE SEQUENCE</scope>
    <source>
        <tissue evidence="1">Shoot tissue taken approximately 20 cm above the soil surface</tissue>
    </source>
</reference>
<organism evidence="1">
    <name type="scientific">Arundo donax</name>
    <name type="common">Giant reed</name>
    <name type="synonym">Donax arundinaceus</name>
    <dbReference type="NCBI Taxonomy" id="35708"/>
    <lineage>
        <taxon>Eukaryota</taxon>
        <taxon>Viridiplantae</taxon>
        <taxon>Streptophyta</taxon>
        <taxon>Embryophyta</taxon>
        <taxon>Tracheophyta</taxon>
        <taxon>Spermatophyta</taxon>
        <taxon>Magnoliopsida</taxon>
        <taxon>Liliopsida</taxon>
        <taxon>Poales</taxon>
        <taxon>Poaceae</taxon>
        <taxon>PACMAD clade</taxon>
        <taxon>Arundinoideae</taxon>
        <taxon>Arundineae</taxon>
        <taxon>Arundo</taxon>
    </lineage>
</organism>
<dbReference type="EMBL" id="GBRH01242630">
    <property type="protein sequence ID" value="JAD55265.1"/>
    <property type="molecule type" value="Transcribed_RNA"/>
</dbReference>
<sequence>MASSSLRVG</sequence>
<name>A0A0A9B272_ARUDO</name>
<reference evidence="1" key="2">
    <citation type="journal article" date="2015" name="Data Brief">
        <title>Shoot transcriptome of the giant reed, Arundo donax.</title>
        <authorList>
            <person name="Barrero R.A."/>
            <person name="Guerrero F.D."/>
            <person name="Moolhuijzen P."/>
            <person name="Goolsby J.A."/>
            <person name="Tidwell J."/>
            <person name="Bellgard S.E."/>
            <person name="Bellgard M.I."/>
        </authorList>
    </citation>
    <scope>NUCLEOTIDE SEQUENCE</scope>
    <source>
        <tissue evidence="1">Shoot tissue taken approximately 20 cm above the soil surface</tissue>
    </source>
</reference>
<protein>
    <submittedName>
        <fullName evidence="1">Uncharacterized protein</fullName>
    </submittedName>
</protein>
<accession>A0A0A9B272</accession>